<feature type="region of interest" description="Disordered" evidence="1">
    <location>
        <begin position="1"/>
        <end position="23"/>
    </location>
</feature>
<evidence type="ECO:0000313" key="3">
    <source>
        <dbReference type="WBParaSite" id="snap_masked-unitig_5321-processed-gene-0.0-mRNA-1"/>
    </source>
</evidence>
<protein>
    <submittedName>
        <fullName evidence="3">Uncharacterized protein</fullName>
    </submittedName>
</protein>
<feature type="compositionally biased region" description="Basic and acidic residues" evidence="1">
    <location>
        <begin position="45"/>
        <end position="64"/>
    </location>
</feature>
<organism evidence="2 3">
    <name type="scientific">Macrostomum lignano</name>
    <dbReference type="NCBI Taxonomy" id="282301"/>
    <lineage>
        <taxon>Eukaryota</taxon>
        <taxon>Metazoa</taxon>
        <taxon>Spiralia</taxon>
        <taxon>Lophotrochozoa</taxon>
        <taxon>Platyhelminthes</taxon>
        <taxon>Rhabditophora</taxon>
        <taxon>Macrostomorpha</taxon>
        <taxon>Macrostomida</taxon>
        <taxon>Macrostomidae</taxon>
        <taxon>Macrostomum</taxon>
    </lineage>
</organism>
<feature type="compositionally biased region" description="Basic and acidic residues" evidence="1">
    <location>
        <begin position="8"/>
        <end position="18"/>
    </location>
</feature>
<evidence type="ECO:0000256" key="1">
    <source>
        <dbReference type="SAM" id="MobiDB-lite"/>
    </source>
</evidence>
<name>A0A1I8JQS0_9PLAT</name>
<dbReference type="Proteomes" id="UP000095280">
    <property type="component" value="Unplaced"/>
</dbReference>
<feature type="region of interest" description="Disordered" evidence="1">
    <location>
        <begin position="37"/>
        <end position="64"/>
    </location>
</feature>
<sequence>MALNDAGIRNDAESDGRRKIASRPAFTEVQLEETFQNKWSQKNLEGARTEPHGRAQGGKEIKDKRASPWGIAAKGVRVLKVLLNYDIKRLARVPCLCSSARPSVLAIEQVYPNGAGLCAAPNSTTMDINFTTLAGDALTTVAGFTTATTAYGESNTTAFD</sequence>
<keyword evidence="2" id="KW-1185">Reference proteome</keyword>
<accession>A0A1I8JQS0</accession>
<dbReference type="AlphaFoldDB" id="A0A1I8JQS0"/>
<evidence type="ECO:0000313" key="2">
    <source>
        <dbReference type="Proteomes" id="UP000095280"/>
    </source>
</evidence>
<reference evidence="3" key="1">
    <citation type="submission" date="2016-11" db="UniProtKB">
        <authorList>
            <consortium name="WormBaseParasite"/>
        </authorList>
    </citation>
    <scope>IDENTIFICATION</scope>
</reference>
<proteinExistence type="predicted"/>
<dbReference type="WBParaSite" id="snap_masked-unitig_5321-processed-gene-0.0-mRNA-1">
    <property type="protein sequence ID" value="snap_masked-unitig_5321-processed-gene-0.0-mRNA-1"/>
    <property type="gene ID" value="snap_masked-unitig_5321-processed-gene-0.0"/>
</dbReference>